<dbReference type="Proteomes" id="UP000298493">
    <property type="component" value="Unassembled WGS sequence"/>
</dbReference>
<organism evidence="2 3">
    <name type="scientific">Venturia nashicola</name>
    <dbReference type="NCBI Taxonomy" id="86259"/>
    <lineage>
        <taxon>Eukaryota</taxon>
        <taxon>Fungi</taxon>
        <taxon>Dikarya</taxon>
        <taxon>Ascomycota</taxon>
        <taxon>Pezizomycotina</taxon>
        <taxon>Dothideomycetes</taxon>
        <taxon>Pleosporomycetidae</taxon>
        <taxon>Venturiales</taxon>
        <taxon>Venturiaceae</taxon>
        <taxon>Venturia</taxon>
    </lineage>
</organism>
<feature type="region of interest" description="Disordered" evidence="1">
    <location>
        <begin position="263"/>
        <end position="336"/>
    </location>
</feature>
<evidence type="ECO:0000313" key="2">
    <source>
        <dbReference type="EMBL" id="TID15185.1"/>
    </source>
</evidence>
<feature type="compositionally biased region" description="Polar residues" evidence="1">
    <location>
        <begin position="395"/>
        <end position="410"/>
    </location>
</feature>
<accession>A0A4Z1NQA2</accession>
<feature type="region of interest" description="Disordered" evidence="1">
    <location>
        <begin position="456"/>
        <end position="513"/>
    </location>
</feature>
<comment type="caution">
    <text evidence="2">The sequence shown here is derived from an EMBL/GenBank/DDBJ whole genome shotgun (WGS) entry which is preliminary data.</text>
</comment>
<sequence length="513" mass="56166">MEEESEFKPTPSGADSHLLRSRLSQHLRLLDEDGRESQESYRDVSMREKGAGDPFGPRAIEAGYFGGVAQSTNDSPNLTPRGSMISQTLHDSQDAISLYSSSTFDPENSGMISTADSDNNHTSTARQTSLKLPLSPTIPSIAYAIRKTPSPTGSPSISPAYSPIQVPSMAHIRQIALRPSTAERHSHGPPNEMPIDFRFESLQKTMLHPELLIPPQPQQPEVSRRHARIFSASDMVTWLDNNEAPQLLLPAFIGSSDHLVPEFDRSKSNRTSGISINTIPAKRKSIDDEPLPEPKPKRISMMKNSSTPTRRRSRSSLASSQDKSIAENPTPLINTCSAGKHFRREAIVPERVLELPASTAGLRAPIPSVIVENGRFYFDYSKPLTLALPVRSHLSPASSKASRKVTSQQAPRAREDLDADGDKIDTPRKSLTLTLPTRSPMHVLLKRSKISLTIDTESEPRLSEGWSEDGDGDVTPRASAFSLAPALPVRSPLRPSPASSRSTLKSRGEETSC</sequence>
<proteinExistence type="predicted"/>
<feature type="compositionally biased region" description="Low complexity" evidence="1">
    <location>
        <begin position="482"/>
        <end position="502"/>
    </location>
</feature>
<reference evidence="2 3" key="1">
    <citation type="submission" date="2019-04" db="EMBL/GenBank/DDBJ databases">
        <title>High contiguity whole genome sequence and gene annotation resource for two Venturia nashicola isolates.</title>
        <authorList>
            <person name="Prokchorchik M."/>
            <person name="Won K."/>
            <person name="Lee Y."/>
            <person name="Choi E.D."/>
            <person name="Segonzac C."/>
            <person name="Sohn K.H."/>
        </authorList>
    </citation>
    <scope>NUCLEOTIDE SEQUENCE [LARGE SCALE GENOMIC DNA]</scope>
    <source>
        <strain evidence="2 3">PRI2</strain>
    </source>
</reference>
<feature type="compositionally biased region" description="Basic and acidic residues" evidence="1">
    <location>
        <begin position="284"/>
        <end position="296"/>
    </location>
</feature>
<feature type="compositionally biased region" description="Basic and acidic residues" evidence="1">
    <location>
        <begin position="412"/>
        <end position="428"/>
    </location>
</feature>
<dbReference type="AlphaFoldDB" id="A0A4Z1NQA2"/>
<protein>
    <submittedName>
        <fullName evidence="2">Uncharacterized protein</fullName>
    </submittedName>
</protein>
<evidence type="ECO:0000256" key="1">
    <source>
        <dbReference type="SAM" id="MobiDB-lite"/>
    </source>
</evidence>
<feature type="region of interest" description="Disordered" evidence="1">
    <location>
        <begin position="393"/>
        <end position="428"/>
    </location>
</feature>
<name>A0A4Z1NQA2_9PEZI</name>
<dbReference type="OrthoDB" id="5361354at2759"/>
<feature type="compositionally biased region" description="Basic and acidic residues" evidence="1">
    <location>
        <begin position="28"/>
        <end position="51"/>
    </location>
</feature>
<gene>
    <name evidence="2" type="ORF">E6O75_ATG08438</name>
</gene>
<dbReference type="EMBL" id="SNSC02000021">
    <property type="protein sequence ID" value="TID15185.1"/>
    <property type="molecule type" value="Genomic_DNA"/>
</dbReference>
<evidence type="ECO:0000313" key="3">
    <source>
        <dbReference type="Proteomes" id="UP000298493"/>
    </source>
</evidence>
<feature type="region of interest" description="Disordered" evidence="1">
    <location>
        <begin position="1"/>
        <end position="58"/>
    </location>
</feature>
<feature type="compositionally biased region" description="Polar residues" evidence="1">
    <location>
        <begin position="269"/>
        <end position="278"/>
    </location>
</feature>
<keyword evidence="3" id="KW-1185">Reference proteome</keyword>